<keyword evidence="11" id="KW-1185">Reference proteome</keyword>
<evidence type="ECO:0000313" key="11">
    <source>
        <dbReference type="Proteomes" id="UP001175261"/>
    </source>
</evidence>
<dbReference type="Pfam" id="PF07690">
    <property type="entry name" value="MFS_1"/>
    <property type="match status" value="1"/>
</dbReference>
<dbReference type="SUPFAM" id="SSF103473">
    <property type="entry name" value="MFS general substrate transporter"/>
    <property type="match status" value="1"/>
</dbReference>
<dbReference type="Gene3D" id="1.20.1250.20">
    <property type="entry name" value="MFS general substrate transporter like domains"/>
    <property type="match status" value="1"/>
</dbReference>
<dbReference type="GO" id="GO:0022857">
    <property type="term" value="F:transmembrane transporter activity"/>
    <property type="evidence" value="ECO:0007669"/>
    <property type="project" value="InterPro"/>
</dbReference>
<evidence type="ECO:0000256" key="8">
    <source>
        <dbReference type="SAM" id="Phobius"/>
    </source>
</evidence>
<feature type="transmembrane region" description="Helical" evidence="8">
    <location>
        <begin position="349"/>
        <end position="368"/>
    </location>
</feature>
<dbReference type="PROSITE" id="PS50850">
    <property type="entry name" value="MFS"/>
    <property type="match status" value="1"/>
</dbReference>
<accession>A0AA39LBV6</accession>
<evidence type="ECO:0000256" key="7">
    <source>
        <dbReference type="SAM" id="MobiDB-lite"/>
    </source>
</evidence>
<feature type="transmembrane region" description="Helical" evidence="8">
    <location>
        <begin position="429"/>
        <end position="448"/>
    </location>
</feature>
<evidence type="ECO:0000256" key="3">
    <source>
        <dbReference type="ARBA" id="ARBA00022448"/>
    </source>
</evidence>
<dbReference type="GO" id="GO:0005886">
    <property type="term" value="C:plasma membrane"/>
    <property type="evidence" value="ECO:0007669"/>
    <property type="project" value="TreeGrafter"/>
</dbReference>
<keyword evidence="5 8" id="KW-1133">Transmembrane helix</keyword>
<feature type="transmembrane region" description="Helical" evidence="8">
    <location>
        <begin position="455"/>
        <end position="475"/>
    </location>
</feature>
<dbReference type="InterPro" id="IPR011701">
    <property type="entry name" value="MFS"/>
</dbReference>
<keyword evidence="6 8" id="KW-0472">Membrane</keyword>
<feature type="compositionally biased region" description="Polar residues" evidence="7">
    <location>
        <begin position="22"/>
        <end position="38"/>
    </location>
</feature>
<evidence type="ECO:0000256" key="4">
    <source>
        <dbReference type="ARBA" id="ARBA00022692"/>
    </source>
</evidence>
<feature type="region of interest" description="Disordered" evidence="7">
    <location>
        <begin position="76"/>
        <end position="112"/>
    </location>
</feature>
<feature type="domain" description="Major facilitator superfamily (MFS) profile" evidence="9">
    <location>
        <begin position="123"/>
        <end position="641"/>
    </location>
</feature>
<dbReference type="PANTHER" id="PTHR23501:SF12">
    <property type="entry name" value="MAJOR FACILITATOR SUPERFAMILY (MFS) PROFILE DOMAIN-CONTAINING PROTEIN-RELATED"/>
    <property type="match status" value="1"/>
</dbReference>
<evidence type="ECO:0000313" key="10">
    <source>
        <dbReference type="EMBL" id="KAK0391415.1"/>
    </source>
</evidence>
<dbReference type="Proteomes" id="UP001175261">
    <property type="component" value="Unassembled WGS sequence"/>
</dbReference>
<comment type="subcellular location">
    <subcellularLocation>
        <location evidence="1">Membrane</location>
        <topology evidence="1">Multi-pass membrane protein</topology>
    </subcellularLocation>
</comment>
<evidence type="ECO:0000256" key="2">
    <source>
        <dbReference type="ARBA" id="ARBA00007520"/>
    </source>
</evidence>
<dbReference type="AlphaFoldDB" id="A0AA39LBV6"/>
<keyword evidence="4 8" id="KW-0812">Transmembrane</keyword>
<feature type="compositionally biased region" description="Low complexity" evidence="7">
    <location>
        <begin position="1"/>
        <end position="16"/>
    </location>
</feature>
<dbReference type="EMBL" id="JAPDFR010000001">
    <property type="protein sequence ID" value="KAK0391415.1"/>
    <property type="molecule type" value="Genomic_DNA"/>
</dbReference>
<feature type="transmembrane region" description="Helical" evidence="8">
    <location>
        <begin position="389"/>
        <end position="409"/>
    </location>
</feature>
<protein>
    <recommendedName>
        <fullName evidence="9">Major facilitator superfamily (MFS) profile domain-containing protein</fullName>
    </recommendedName>
</protein>
<dbReference type="InterPro" id="IPR036259">
    <property type="entry name" value="MFS_trans_sf"/>
</dbReference>
<feature type="transmembrane region" description="Helical" evidence="8">
    <location>
        <begin position="188"/>
        <end position="207"/>
    </location>
</feature>
<feature type="transmembrane region" description="Helical" evidence="8">
    <location>
        <begin position="213"/>
        <end position="234"/>
    </location>
</feature>
<evidence type="ECO:0000256" key="1">
    <source>
        <dbReference type="ARBA" id="ARBA00004141"/>
    </source>
</evidence>
<feature type="transmembrane region" description="Helical" evidence="8">
    <location>
        <begin position="157"/>
        <end position="176"/>
    </location>
</feature>
<feature type="transmembrane region" description="Helical" evidence="8">
    <location>
        <begin position="246"/>
        <end position="270"/>
    </location>
</feature>
<feature type="region of interest" description="Disordered" evidence="7">
    <location>
        <begin position="1"/>
        <end position="57"/>
    </location>
</feature>
<evidence type="ECO:0000259" key="9">
    <source>
        <dbReference type="PROSITE" id="PS50850"/>
    </source>
</evidence>
<name>A0AA39LBV6_SARSR</name>
<reference evidence="10" key="1">
    <citation type="submission" date="2022-10" db="EMBL/GenBank/DDBJ databases">
        <title>Determination and structural analysis of whole genome sequence of Sarocladium strictum F4-1.</title>
        <authorList>
            <person name="Hu L."/>
            <person name="Jiang Y."/>
        </authorList>
    </citation>
    <scope>NUCLEOTIDE SEQUENCE</scope>
    <source>
        <strain evidence="10">F4-1</strain>
    </source>
</reference>
<feature type="transmembrane region" description="Helical" evidence="8">
    <location>
        <begin position="520"/>
        <end position="542"/>
    </location>
</feature>
<keyword evidence="3" id="KW-0813">Transport</keyword>
<sequence length="641" mass="69141">MNHTANSPPSNSPNPNHGICRTISQSSTAVLSDSPSSSSHRKMLPSRNGITGDGTYQELQDDQLPQHELTNLNMTANSKTLSGGDSDYMTTAESTTTATTTQKDAPHAQHPRKDLPAWKWQGTLAVCFLTSLVNGYDVSNVANIQPRIYEAFGNIELLPWIGLSYSLAFFACLSFARKILNIFNLRWVLIFFCFVFVVGAAVAGAAPHMTAVIIGRVIMGLAGACIQQCDMSYLAVFATPAESPKLFAILSSCWAIGLVIGGPIGSAFAANVTWRWAFYLNLPWVGICAAIAVACLPSHSLAPSDLSVFQRLRKIDPLGIMFNIAAPVLFGIALTFAGPIWAWDDGRTIAVWVVFGVVFVSWWVQQYFCFFTTPEERAFPLHILPRRDLIPIWIASGCAGASYAIVLYYTPLFFAFVKGATEMQQTVRLLPFILVFIVVVLTTGASLPAIGRYQVIYIMAGILTLSGAAAMASTVDASSSESLVMGLGALIGAGLGMHWQHGASLCNVINKDARQKVDAIVIFNMSQMGAIAVALSMGGAIFQNVGFSLLSKAMAGEGYSDHDIREALAGVSSRVWQSRNPEVLKRGAEAVADVIAREFWIVVAGGSLCLVCGLLMKREKLDFGRAQKVKPESKEVPTETA</sequence>
<feature type="transmembrane region" description="Helical" evidence="8">
    <location>
        <begin position="276"/>
        <end position="297"/>
    </location>
</feature>
<feature type="transmembrane region" description="Helical" evidence="8">
    <location>
        <begin position="481"/>
        <end position="499"/>
    </location>
</feature>
<evidence type="ECO:0000256" key="5">
    <source>
        <dbReference type="ARBA" id="ARBA00022989"/>
    </source>
</evidence>
<feature type="transmembrane region" description="Helical" evidence="8">
    <location>
        <begin position="318"/>
        <end position="343"/>
    </location>
</feature>
<comment type="caution">
    <text evidence="10">The sequence shown here is derived from an EMBL/GenBank/DDBJ whole genome shotgun (WGS) entry which is preliminary data.</text>
</comment>
<feature type="compositionally biased region" description="Low complexity" evidence="7">
    <location>
        <begin position="90"/>
        <end position="101"/>
    </location>
</feature>
<proteinExistence type="inferred from homology"/>
<gene>
    <name evidence="10" type="ORF">NLU13_0915</name>
</gene>
<evidence type="ECO:0000256" key="6">
    <source>
        <dbReference type="ARBA" id="ARBA00023136"/>
    </source>
</evidence>
<dbReference type="InterPro" id="IPR020846">
    <property type="entry name" value="MFS_dom"/>
</dbReference>
<organism evidence="10 11">
    <name type="scientific">Sarocladium strictum</name>
    <name type="common">Black bundle disease fungus</name>
    <name type="synonym">Acremonium strictum</name>
    <dbReference type="NCBI Taxonomy" id="5046"/>
    <lineage>
        <taxon>Eukaryota</taxon>
        <taxon>Fungi</taxon>
        <taxon>Dikarya</taxon>
        <taxon>Ascomycota</taxon>
        <taxon>Pezizomycotina</taxon>
        <taxon>Sordariomycetes</taxon>
        <taxon>Hypocreomycetidae</taxon>
        <taxon>Hypocreales</taxon>
        <taxon>Sarocladiaceae</taxon>
        <taxon>Sarocladium</taxon>
    </lineage>
</organism>
<feature type="transmembrane region" description="Helical" evidence="8">
    <location>
        <begin position="599"/>
        <end position="616"/>
    </location>
</feature>
<dbReference type="PANTHER" id="PTHR23501">
    <property type="entry name" value="MAJOR FACILITATOR SUPERFAMILY"/>
    <property type="match status" value="1"/>
</dbReference>
<comment type="similarity">
    <text evidence="2">Belongs to the major facilitator superfamily. TCR/Tet family.</text>
</comment>